<dbReference type="RefSeq" id="WP_138153748.1">
    <property type="nucleotide sequence ID" value="NZ_VANU01000008.1"/>
</dbReference>
<dbReference type="EMBL" id="VANU01000008">
    <property type="protein sequence ID" value="TLP35499.1"/>
    <property type="molecule type" value="Genomic_DNA"/>
</dbReference>
<reference evidence="1 2" key="1">
    <citation type="submission" date="2019-05" db="EMBL/GenBank/DDBJ databases">
        <title>Arcobacter sp. nov., isolated from sea sediment.</title>
        <authorList>
            <person name="Kim W."/>
        </authorList>
    </citation>
    <scope>NUCLEOTIDE SEQUENCE [LARGE SCALE GENOMIC DNA]</scope>
    <source>
        <strain evidence="1 2">CAU 1517</strain>
    </source>
</reference>
<keyword evidence="2" id="KW-1185">Reference proteome</keyword>
<name>A0A5R8XWW4_9BACT</name>
<sequence length="115" mass="13596">MSHDINKIIINDEDKALKELLKSDEKTDISLLLTLLMDNDSFKCIDLILQKYPHKIDKTLAVELMKKFKLDIYSLDEIIENEDKKSFERLILIELIDKEKIREDKTDFSKTVYGF</sequence>
<evidence type="ECO:0000313" key="2">
    <source>
        <dbReference type="Proteomes" id="UP000308901"/>
    </source>
</evidence>
<dbReference type="AlphaFoldDB" id="A0A5R8XWW4"/>
<protein>
    <submittedName>
        <fullName evidence="1">Uncharacterized protein</fullName>
    </submittedName>
</protein>
<comment type="caution">
    <text evidence="1">The sequence shown here is derived from an EMBL/GenBank/DDBJ whole genome shotgun (WGS) entry which is preliminary data.</text>
</comment>
<organism evidence="1 2">
    <name type="scientific">Arcobacter arenosus</name>
    <dbReference type="NCBI Taxonomy" id="2576037"/>
    <lineage>
        <taxon>Bacteria</taxon>
        <taxon>Pseudomonadati</taxon>
        <taxon>Campylobacterota</taxon>
        <taxon>Epsilonproteobacteria</taxon>
        <taxon>Campylobacterales</taxon>
        <taxon>Arcobacteraceae</taxon>
        <taxon>Arcobacter</taxon>
    </lineage>
</organism>
<gene>
    <name evidence="1" type="ORF">FDK22_14705</name>
</gene>
<proteinExistence type="predicted"/>
<accession>A0A5R8XWW4</accession>
<dbReference type="Proteomes" id="UP000308901">
    <property type="component" value="Unassembled WGS sequence"/>
</dbReference>
<evidence type="ECO:0000313" key="1">
    <source>
        <dbReference type="EMBL" id="TLP35499.1"/>
    </source>
</evidence>